<name>A0A1Q8S7R0_9PEZI</name>
<dbReference type="SUPFAM" id="SSF47336">
    <property type="entry name" value="ACP-like"/>
    <property type="match status" value="1"/>
</dbReference>
<dbReference type="InterPro" id="IPR016035">
    <property type="entry name" value="Acyl_Trfase/lysoPLipase"/>
</dbReference>
<dbReference type="InterPro" id="IPR020807">
    <property type="entry name" value="PKS_DH"/>
</dbReference>
<comment type="caution">
    <text evidence="13">The sequence shown here is derived from an EMBL/GenBank/DDBJ whole genome shotgun (WGS) entry which is preliminary data.</text>
</comment>
<dbReference type="GO" id="GO:0009403">
    <property type="term" value="P:toxin biosynthetic process"/>
    <property type="evidence" value="ECO:0007669"/>
    <property type="project" value="UniProtKB-ARBA"/>
</dbReference>
<keyword evidence="1" id="KW-0596">Phosphopantetheine</keyword>
<dbReference type="OrthoDB" id="329835at2759"/>
<dbReference type="PROSITE" id="PS00606">
    <property type="entry name" value="KS3_1"/>
    <property type="match status" value="1"/>
</dbReference>
<keyword evidence="14" id="KW-1185">Reference proteome</keyword>
<feature type="active site" description="Proton donor; for dehydratase activity" evidence="8">
    <location>
        <position position="1148"/>
    </location>
</feature>
<dbReference type="SUPFAM" id="SSF51735">
    <property type="entry name" value="NAD(P)-binding Rossmann-fold domains"/>
    <property type="match status" value="2"/>
</dbReference>
<dbReference type="SUPFAM" id="SSF53901">
    <property type="entry name" value="Thiolase-like"/>
    <property type="match status" value="1"/>
</dbReference>
<keyword evidence="3" id="KW-0489">Methyltransferase</keyword>
<feature type="region of interest" description="N-terminal hotdog fold" evidence="8">
    <location>
        <begin position="942"/>
        <end position="1073"/>
    </location>
</feature>
<dbReference type="InterPro" id="IPR042104">
    <property type="entry name" value="PKS_dehydratase_sf"/>
</dbReference>
<protein>
    <submittedName>
        <fullName evidence="13">Lovastatin nonaketide synthase 1</fullName>
    </submittedName>
</protein>
<evidence type="ECO:0000256" key="1">
    <source>
        <dbReference type="ARBA" id="ARBA00022450"/>
    </source>
</evidence>
<dbReference type="Gene3D" id="3.40.366.10">
    <property type="entry name" value="Malonyl-Coenzyme A Acyl Carrier Protein, domain 2"/>
    <property type="match status" value="1"/>
</dbReference>
<dbReference type="Pfam" id="PF00550">
    <property type="entry name" value="PP-binding"/>
    <property type="match status" value="1"/>
</dbReference>
<dbReference type="PANTHER" id="PTHR43775">
    <property type="entry name" value="FATTY ACID SYNTHASE"/>
    <property type="match status" value="1"/>
</dbReference>
<evidence type="ECO:0000259" key="10">
    <source>
        <dbReference type="PROSITE" id="PS50075"/>
    </source>
</evidence>
<evidence type="ECO:0000256" key="9">
    <source>
        <dbReference type="SAM" id="MobiDB-lite"/>
    </source>
</evidence>
<dbReference type="Pfam" id="PF00698">
    <property type="entry name" value="Acyl_transf_1"/>
    <property type="match status" value="1"/>
</dbReference>
<evidence type="ECO:0000256" key="7">
    <source>
        <dbReference type="ARBA" id="ARBA00023268"/>
    </source>
</evidence>
<feature type="domain" description="PKS/mFAS DH" evidence="12">
    <location>
        <begin position="942"/>
        <end position="1241"/>
    </location>
</feature>
<dbReference type="CDD" id="cd00833">
    <property type="entry name" value="PKS"/>
    <property type="match status" value="1"/>
</dbReference>
<dbReference type="InterPro" id="IPR050091">
    <property type="entry name" value="PKS_NRPS_Biosynth_Enz"/>
</dbReference>
<keyword evidence="5" id="KW-0677">Repeat</keyword>
<dbReference type="GO" id="GO:0031177">
    <property type="term" value="F:phosphopantetheine binding"/>
    <property type="evidence" value="ECO:0007669"/>
    <property type="project" value="InterPro"/>
</dbReference>
<dbReference type="PROSITE" id="PS52019">
    <property type="entry name" value="PKS_MFAS_DH"/>
    <property type="match status" value="1"/>
</dbReference>
<dbReference type="EMBL" id="MPGH01000008">
    <property type="protein sequence ID" value="OLN97460.1"/>
    <property type="molecule type" value="Genomic_DNA"/>
</dbReference>
<dbReference type="Pfam" id="PF16197">
    <property type="entry name" value="KAsynt_C_assoc"/>
    <property type="match status" value="1"/>
</dbReference>
<dbReference type="Pfam" id="PF00109">
    <property type="entry name" value="ketoacyl-synt"/>
    <property type="match status" value="1"/>
</dbReference>
<dbReference type="Pfam" id="PF08242">
    <property type="entry name" value="Methyltransf_12"/>
    <property type="match status" value="1"/>
</dbReference>
<feature type="region of interest" description="C-terminal hotdog fold" evidence="8">
    <location>
        <begin position="1088"/>
        <end position="1241"/>
    </location>
</feature>
<dbReference type="InterPro" id="IPR016036">
    <property type="entry name" value="Malonyl_transacylase_ACP-bd"/>
</dbReference>
<dbReference type="Gene3D" id="3.30.559.10">
    <property type="entry name" value="Chloramphenicol acetyltransferase-like domain"/>
    <property type="match status" value="1"/>
</dbReference>
<evidence type="ECO:0000256" key="6">
    <source>
        <dbReference type="ARBA" id="ARBA00023002"/>
    </source>
</evidence>
<feature type="compositionally biased region" description="Low complexity" evidence="9">
    <location>
        <begin position="2496"/>
        <end position="2518"/>
    </location>
</feature>
<dbReference type="SMART" id="SM00823">
    <property type="entry name" value="PKS_PP"/>
    <property type="match status" value="1"/>
</dbReference>
<dbReference type="PANTHER" id="PTHR43775:SF20">
    <property type="entry name" value="HYBRID PKS-NRPS SYNTHETASE APDA"/>
    <property type="match status" value="1"/>
</dbReference>
<dbReference type="InterPro" id="IPR036736">
    <property type="entry name" value="ACP-like_sf"/>
</dbReference>
<dbReference type="Gene3D" id="3.30.559.30">
    <property type="entry name" value="Nonribosomal peptide synthetase, condensation domain"/>
    <property type="match status" value="1"/>
</dbReference>
<dbReference type="Pfam" id="PF02801">
    <property type="entry name" value="Ketoacyl-synt_C"/>
    <property type="match status" value="1"/>
</dbReference>
<dbReference type="Pfam" id="PF21089">
    <property type="entry name" value="PKS_DH_N"/>
    <property type="match status" value="1"/>
</dbReference>
<dbReference type="InterPro" id="IPR020806">
    <property type="entry name" value="PKS_PP-bd"/>
</dbReference>
<dbReference type="InterPro" id="IPR013217">
    <property type="entry name" value="Methyltransf_12"/>
</dbReference>
<dbReference type="InterPro" id="IPR023213">
    <property type="entry name" value="CAT-like_dom_sf"/>
</dbReference>
<evidence type="ECO:0000313" key="13">
    <source>
        <dbReference type="EMBL" id="OLN97460.1"/>
    </source>
</evidence>
<keyword evidence="6" id="KW-0560">Oxidoreductase</keyword>
<dbReference type="InterPro" id="IPR020841">
    <property type="entry name" value="PKS_Beta-ketoAc_synthase_dom"/>
</dbReference>
<evidence type="ECO:0000256" key="4">
    <source>
        <dbReference type="ARBA" id="ARBA00022679"/>
    </source>
</evidence>
<evidence type="ECO:0000259" key="12">
    <source>
        <dbReference type="PROSITE" id="PS52019"/>
    </source>
</evidence>
<dbReference type="InterPro" id="IPR036291">
    <property type="entry name" value="NAD(P)-bd_dom_sf"/>
</dbReference>
<dbReference type="InterPro" id="IPR013968">
    <property type="entry name" value="PKS_KR"/>
</dbReference>
<dbReference type="SMART" id="SM00825">
    <property type="entry name" value="PKS_KS"/>
    <property type="match status" value="1"/>
</dbReference>
<dbReference type="InterPro" id="IPR049900">
    <property type="entry name" value="PKS_mFAS_DH"/>
</dbReference>
<keyword evidence="4" id="KW-0808">Transferase</keyword>
<organism evidence="13 14">
    <name type="scientific">Colletotrichum chlorophyti</name>
    <dbReference type="NCBI Taxonomy" id="708187"/>
    <lineage>
        <taxon>Eukaryota</taxon>
        <taxon>Fungi</taxon>
        <taxon>Dikarya</taxon>
        <taxon>Ascomycota</taxon>
        <taxon>Pezizomycotina</taxon>
        <taxon>Sordariomycetes</taxon>
        <taxon>Hypocreomycetidae</taxon>
        <taxon>Glomerellales</taxon>
        <taxon>Glomerellaceae</taxon>
        <taxon>Colletotrichum</taxon>
    </lineage>
</organism>
<evidence type="ECO:0000256" key="2">
    <source>
        <dbReference type="ARBA" id="ARBA00022553"/>
    </source>
</evidence>
<dbReference type="SUPFAM" id="SSF52777">
    <property type="entry name" value="CoA-dependent acyltransferases"/>
    <property type="match status" value="2"/>
</dbReference>
<dbReference type="SUPFAM" id="SSF52151">
    <property type="entry name" value="FabD/lysophospholipase-like"/>
    <property type="match status" value="1"/>
</dbReference>
<dbReference type="SMART" id="SM00827">
    <property type="entry name" value="PKS_AT"/>
    <property type="match status" value="1"/>
</dbReference>
<dbReference type="InterPro" id="IPR049551">
    <property type="entry name" value="PKS_DH_C"/>
</dbReference>
<dbReference type="CDD" id="cd19532">
    <property type="entry name" value="C_PKS-NRPS"/>
    <property type="match status" value="1"/>
</dbReference>
<feature type="compositionally biased region" description="Polar residues" evidence="9">
    <location>
        <begin position="2378"/>
        <end position="2390"/>
    </location>
</feature>
<dbReference type="InterPro" id="IPR014043">
    <property type="entry name" value="Acyl_transferase_dom"/>
</dbReference>
<dbReference type="STRING" id="708187.A0A1Q8S7R0"/>
<dbReference type="InterPro" id="IPR016039">
    <property type="entry name" value="Thiolase-like"/>
</dbReference>
<dbReference type="PROSITE" id="PS52004">
    <property type="entry name" value="KS3_2"/>
    <property type="match status" value="1"/>
</dbReference>
<dbReference type="Gene3D" id="3.40.47.10">
    <property type="match status" value="1"/>
</dbReference>
<dbReference type="SUPFAM" id="SSF55048">
    <property type="entry name" value="Probable ACP-binding domain of malonyl-CoA ACP transacylase"/>
    <property type="match status" value="1"/>
</dbReference>
<dbReference type="InterPro" id="IPR001242">
    <property type="entry name" value="Condensation_dom"/>
</dbReference>
<dbReference type="GO" id="GO:0006633">
    <property type="term" value="P:fatty acid biosynthetic process"/>
    <property type="evidence" value="ECO:0007669"/>
    <property type="project" value="InterPro"/>
</dbReference>
<dbReference type="Gene3D" id="3.40.50.720">
    <property type="entry name" value="NAD(P)-binding Rossmann-like Domain"/>
    <property type="match status" value="1"/>
</dbReference>
<dbReference type="GO" id="GO:0004312">
    <property type="term" value="F:fatty acid synthase activity"/>
    <property type="evidence" value="ECO:0007669"/>
    <property type="project" value="TreeGrafter"/>
</dbReference>
<evidence type="ECO:0000256" key="5">
    <source>
        <dbReference type="ARBA" id="ARBA00022737"/>
    </source>
</evidence>
<dbReference type="InterPro" id="IPR001227">
    <property type="entry name" value="Ac_transferase_dom_sf"/>
</dbReference>
<dbReference type="InterPro" id="IPR057326">
    <property type="entry name" value="KR_dom"/>
</dbReference>
<feature type="region of interest" description="Disordered" evidence="9">
    <location>
        <begin position="2370"/>
        <end position="2391"/>
    </location>
</feature>
<dbReference type="Gene3D" id="3.40.50.150">
    <property type="entry name" value="Vaccinia Virus protein VP39"/>
    <property type="match status" value="1"/>
</dbReference>
<dbReference type="CDD" id="cd02440">
    <property type="entry name" value="AdoMet_MTases"/>
    <property type="match status" value="1"/>
</dbReference>
<dbReference type="InterPro" id="IPR029063">
    <property type="entry name" value="SAM-dependent_MTases_sf"/>
</dbReference>
<reference evidence="13 14" key="1">
    <citation type="submission" date="2016-11" db="EMBL/GenBank/DDBJ databases">
        <title>Draft Genome Assembly of Colletotrichum chlorophyti a pathogen of herbaceous plants.</title>
        <authorList>
            <person name="Gan P."/>
            <person name="Narusaka M."/>
            <person name="Tsushima A."/>
            <person name="Narusaka Y."/>
            <person name="Takano Y."/>
            <person name="Shirasu K."/>
        </authorList>
    </citation>
    <scope>NUCLEOTIDE SEQUENCE [LARGE SCALE GENOMIC DNA]</scope>
    <source>
        <strain evidence="13 14">NTL11</strain>
    </source>
</reference>
<dbReference type="Pfam" id="PF14765">
    <property type="entry name" value="PS-DH"/>
    <property type="match status" value="1"/>
</dbReference>
<dbReference type="InterPro" id="IPR014031">
    <property type="entry name" value="Ketoacyl_synth_C"/>
</dbReference>
<gene>
    <name evidence="13" type="ORF">CCHL11_00973</name>
</gene>
<keyword evidence="2" id="KW-0597">Phosphoprotein</keyword>
<dbReference type="InterPro" id="IPR009081">
    <property type="entry name" value="PP-bd_ACP"/>
</dbReference>
<keyword evidence="7" id="KW-0511">Multifunctional enzyme</keyword>
<dbReference type="SMART" id="SM00822">
    <property type="entry name" value="PKS_KR"/>
    <property type="match status" value="1"/>
</dbReference>
<feature type="active site" description="Proton acceptor; for dehydratase activity" evidence="8">
    <location>
        <position position="974"/>
    </location>
</feature>
<dbReference type="InterPro" id="IPR032821">
    <property type="entry name" value="PKS_assoc"/>
</dbReference>
<dbReference type="Proteomes" id="UP000186583">
    <property type="component" value="Unassembled WGS sequence"/>
</dbReference>
<dbReference type="InterPro" id="IPR014030">
    <property type="entry name" value="Ketoacyl_synth_N"/>
</dbReference>
<evidence type="ECO:0000313" key="14">
    <source>
        <dbReference type="Proteomes" id="UP000186583"/>
    </source>
</evidence>
<dbReference type="SUPFAM" id="SSF53335">
    <property type="entry name" value="S-adenosyl-L-methionine-dependent methyltransferases"/>
    <property type="match status" value="1"/>
</dbReference>
<accession>A0A1Q8S7R0</accession>
<dbReference type="GO" id="GO:0032259">
    <property type="term" value="P:methylation"/>
    <property type="evidence" value="ECO:0007669"/>
    <property type="project" value="UniProtKB-KW"/>
</dbReference>
<dbReference type="Gene3D" id="1.10.1200.10">
    <property type="entry name" value="ACP-like"/>
    <property type="match status" value="1"/>
</dbReference>
<dbReference type="GO" id="GO:0008168">
    <property type="term" value="F:methyltransferase activity"/>
    <property type="evidence" value="ECO:0007669"/>
    <property type="project" value="UniProtKB-KW"/>
</dbReference>
<sequence>MSTHEPIVVIGSACRFPGGLNNPSKLWEFLKKPRDLQSEVPKERFDIDGFYHPDGSHHGRTNARHGYFLEENLRAFDAQFFNIQAGEAESMDPQQRLLLEATYDALSSAGLKVQDLRGSNTAVYVGTMTHDFELTKVQDIHHTPTYFATGAATSIASNRLSYFYDWHGPSMTIDTACSSSLVAVHHAVQQLRSGTSKIAVAAGANIMLSPLNYITESKLSMLSPTGRSRMWDAAADGYARGEGIASIVLKTLSQALRDGDNIECVIRETGVNQDGRTTGITMPSHSAQQALIRETYAKAGLDLAKLGDRPQFFEAHGTGTPAGDPQEAEAIATAFFGEGAAGIAETPNLFVGSLKTVIGHTEGTAGIAGLLKASLAVQHGIVPPNMLFENLSPRVEPFYQRLRITTEALPWPAVQAGQPRRASVNSFGFGGTNAHAIIEEYQGNRKQTPSGASVATSTQALPLVFSAKSQRSLKSNMESMLQFIKSNADVDMVDLAWTLLSKQSVLPTRHTVPGHTKEAICLALENAIKGGMGNDYSSVNINRDKPNALGIFTGQGAQWPGMLKTLITSIPFAKDIIAELDHSLQTLPTEYRPSWTLLEQFMLEGDASNVRHASYSQPLCAAVQIVLVRLLAAAGVEFTTIVGHSSGEIACAFAAGFISAAQAIRVAYIRGLVSKHAASPSGQEGCMLAAGMSWDDAQELCELEAFEGRVCIAACNSPDSITLSGDTDALQEVQAILEDESKFARLLKVDKAYHSHHMLPCSDPYIKALTDSGCAVADGSDSSSVAWYSSVYENKRIRLSDITAEYWKDNLVSPVLFSQAVEQAAIEHRPLDVAIEVGAHPALKAPATATIKNVTSEELPYVGCLERGTSDVNSFSSALGCLWERFATLNIIDADKYVSTISPQKSAKNLSKILPGYSWDHSRTYWTESRAVSAHLRGPHPHLLLGTLLPSSTTSTFQWQNFVRPRDHEWLQGHELQGQAVYPAAGYVIMAMEAARHVAGDRQVQLLELLDLSIDKAISFDDENSMAELMLTVKIVSDADQLTLSFNIDSCLSRENKLSTSAKGQLIVTFGTPEPHVLPPAQEEHPHTNNIDISLFYRELDSLGYDYSKNFRCVYSMRRADSRATGNMAHPRLDDGPRQIVLHPANLDLAFQTIMGAYSSPGDKRMRSLYVPVHVDRIALVPSVCASTLSSLDGVHYTATNTYDKGDSLAGDVEVFDGNDRTVLYQVENIVLKPLSPPSASEDHRPFTKTTWGPLSADKVLDIPELWATEQDKQVIPIIERVVYYYIKQFLSQLTDEDRKNAAAGHQRYIYWNEHVLAKAQAGKHLFYDKSWDNDTQEYIDKLCEENWYHPHLRLAKRVSENSLSTIRENSNPFIWMNQDGLLTEFYTSYLTSGPSWKYGQELVGQIAHRFQNMDILEIGGGTGSATGYILSIPQLGFNSYTFTDISAAFFEKAREVFSEHQDRMEFKKLDVTKSPEEQGFKPHSYDLVVASSVLHATPKLTETMSNVRSLLKPGGHVVICEATHKEHLRVGYLFGLFPDWWAGINEGRDLDPFATYEEWDNIFRQTGFAGIDSRTQDRESYLFPNSLFSTHAITPKFSRLDDPLSAPPKDAYPQLVVIGGDSPCSAAILNGIRKALPHRRILDFKRFRDLKSHESKFESKSTFVVLSELDEELFDGFDEVKLDAVKCLFFTGYASNVLWLTEDAWIKNPRQAMGIGMLRSVRLENPDIHVQALDVDDIQKMDIKFFLEQLLRLEEYSTIQEDVLWTLEPEIYLTKGRASVPRIKHDIERNNRMNSGRRPILANVSPSKTPVNLRFAESGLYLEAAENFPPLGSARKSSFQSVQVDYALAKAIRVGHFGHLYLLKGIIAGTNKAVVALSETNSSLVEVPDKWVFALPNSGSSVDSVLLPVAASLLASSALSNIAPGSNVLLFEPPKFIVNAFTAFASGRRLRLHLATTSSTSDSGAGPWIRLHPRETDRGLKQALPFKISALFNFSDQRDAVILGDRLAGSLPSSSLKFHVTDFVQDHAAPLSLDEEAEAAQTKVIEQMITDSNALNSSSLDDATVRKITSLEGPLDISTVLDWRADEQIPARVRAIDSGDLFTRDKTYLLVGLAQSIGRSLARWIVTHGGRHVVLSSRNPQTPDPKWVKEIEELGGSITVLAMDVSKEESVDAGLAKLRQTSPPIGGIAYGPLVLHDALLRNMDLATMEVVLNSKVVGARLLHERFSDHKATPLDFFVMFSSAATTGGNPGQSNYTAANSYLQALAQYRRTKGLTASTIHIGAVMGVGYLARTQREKEFQEVSDMDTLGEDEFRTLFAEAVVSGRRVAGLGDCKAESVTDMSDIEIGTGIPELQSRHKETIKFYDDPRFGNLKTPEQRGNASGSSGSKTSVKEQLLQATTMDEVRQAIVDGLSEKMRGVLHIPAEESVNATAPLLDQGVDSLGAITVASWFSKQLFIDIPILRVLSGASIAELAEEAAGRLPPSAIPLVASAGVTEEPNSSSEPSESLGSTSATTAPSPSPEDEGSKDGTAVARQAPFALSQEYSWKLQQQLADDPTIFHNTIGMVMEGNMDLEKLARAVTTSLYRHDIFRTAFRPASGSNAKPMQVVLQAPTWRMQTVKVADRNAAVEALKKLENETYDTAGGEAFKIVVYTWSPNHHMFVVAYHRLGGDGSTTENFFAEVSQIYNGAQLPPPPQFTDFATRQRADLDSGRLDADISYWTSLYEKMPAVLPILPLPQAQKHRGNSVAWEQHTGMFRLSPVLAFRIKERTKKLKVTPMHFYLAAYHVLLARLTGQDDVAIGIADTNRSSIQEISTMGFFANLLPVRLACPPSTTFNEELESTKERMRQAMQHARVPYGVTLERLGLAGIPARQLQHAPLFQAVFDYRQGGAESGTIGGASITEVIASRERTPYDVVLEMSDDPTREPLLTVKLQSSLYGPQDTRAFLDAYVSLLTTYSANTALRVDEAKLAL</sequence>
<feature type="domain" description="Ketosynthase family 3 (KS3)" evidence="11">
    <location>
        <begin position="4"/>
        <end position="440"/>
    </location>
</feature>
<dbReference type="Pfam" id="PF08659">
    <property type="entry name" value="KR"/>
    <property type="match status" value="1"/>
</dbReference>
<dbReference type="Gene3D" id="3.10.129.110">
    <property type="entry name" value="Polyketide synthase dehydratase"/>
    <property type="match status" value="1"/>
</dbReference>
<feature type="region of interest" description="Disordered" evidence="9">
    <location>
        <begin position="2494"/>
        <end position="2531"/>
    </location>
</feature>
<evidence type="ECO:0000256" key="8">
    <source>
        <dbReference type="PROSITE-ProRule" id="PRU01363"/>
    </source>
</evidence>
<evidence type="ECO:0000256" key="3">
    <source>
        <dbReference type="ARBA" id="ARBA00022603"/>
    </source>
</evidence>
<dbReference type="Pfam" id="PF00668">
    <property type="entry name" value="Condensation"/>
    <property type="match status" value="1"/>
</dbReference>
<dbReference type="GO" id="GO:0016491">
    <property type="term" value="F:oxidoreductase activity"/>
    <property type="evidence" value="ECO:0007669"/>
    <property type="project" value="UniProtKB-KW"/>
</dbReference>
<dbReference type="FunFam" id="3.40.47.10:FF:000019">
    <property type="entry name" value="Polyketide synthase type I"/>
    <property type="match status" value="1"/>
</dbReference>
<dbReference type="SMART" id="SM00826">
    <property type="entry name" value="PKS_DH"/>
    <property type="match status" value="1"/>
</dbReference>
<feature type="domain" description="Carrier" evidence="10">
    <location>
        <begin position="2407"/>
        <end position="2482"/>
    </location>
</feature>
<dbReference type="InterPro" id="IPR018201">
    <property type="entry name" value="Ketoacyl_synth_AS"/>
</dbReference>
<dbReference type="InterPro" id="IPR049552">
    <property type="entry name" value="PKS_DH_N"/>
</dbReference>
<dbReference type="PROSITE" id="PS50075">
    <property type="entry name" value="CARRIER"/>
    <property type="match status" value="1"/>
</dbReference>
<evidence type="ECO:0000259" key="11">
    <source>
        <dbReference type="PROSITE" id="PS52004"/>
    </source>
</evidence>
<dbReference type="GO" id="GO:0004315">
    <property type="term" value="F:3-oxoacyl-[acyl-carrier-protein] synthase activity"/>
    <property type="evidence" value="ECO:0007669"/>
    <property type="project" value="InterPro"/>
</dbReference>
<proteinExistence type="predicted"/>